<protein>
    <submittedName>
        <fullName evidence="1">Uncharacterized protein</fullName>
    </submittedName>
</protein>
<dbReference type="RefSeq" id="WP_008566036.1">
    <property type="nucleotide sequence ID" value="NZ_JH594507.1"/>
</dbReference>
<name>H1HPA4_9BACT</name>
<evidence type="ECO:0000313" key="2">
    <source>
        <dbReference type="Proteomes" id="UP000003167"/>
    </source>
</evidence>
<dbReference type="PATRIC" id="fig|999422.3.peg.2103"/>
<accession>H1HPA4</accession>
<dbReference type="HOGENOM" id="CLU_070771_1_0_10"/>
<dbReference type="EMBL" id="AGEK01000034">
    <property type="protein sequence ID" value="EHO68036.1"/>
    <property type="molecule type" value="Genomic_DNA"/>
</dbReference>
<organism evidence="1 2">
    <name type="scientific">Segatella maculosa OT 289</name>
    <dbReference type="NCBI Taxonomy" id="999422"/>
    <lineage>
        <taxon>Bacteria</taxon>
        <taxon>Pseudomonadati</taxon>
        <taxon>Bacteroidota</taxon>
        <taxon>Bacteroidia</taxon>
        <taxon>Bacteroidales</taxon>
        <taxon>Prevotellaceae</taxon>
        <taxon>Segatella</taxon>
    </lineage>
</organism>
<proteinExistence type="predicted"/>
<dbReference type="Pfam" id="PF25594">
    <property type="entry name" value="GldB_lipo"/>
    <property type="match status" value="1"/>
</dbReference>
<dbReference type="AlphaFoldDB" id="H1HPA4"/>
<gene>
    <name evidence="1" type="ORF">HMPREF9944_01998</name>
</gene>
<dbReference type="Proteomes" id="UP000003167">
    <property type="component" value="Unassembled WGS sequence"/>
</dbReference>
<comment type="caution">
    <text evidence="1">The sequence shown here is derived from an EMBL/GenBank/DDBJ whole genome shotgun (WGS) entry which is preliminary data.</text>
</comment>
<evidence type="ECO:0000313" key="1">
    <source>
        <dbReference type="EMBL" id="EHO68036.1"/>
    </source>
</evidence>
<keyword evidence="2" id="KW-1185">Reference proteome</keyword>
<sequence length="246" mass="28260">MVLCVACEIKLRPNDEAQNKIEVLRYDRLESRYLTTGDFSALQEMNTEYAIETRTLIENVLKLGAVYEPDINSKFLNFYQDTVLQTIIADVETQYADMDDVNKALTQAFGRAKEALPEFVIPKVYTQIGALDQSIIVGENIIGVSLDKYLGEDYPLYAKYYAKDQRATMMRAYIVPDCLNFYLLSLYPLHDADQRSQQEKDMHMARIMYAANTFVGYKAFSTPYVAQVEQYMKAHKDLSLADLLKQ</sequence>
<reference evidence="1 2" key="1">
    <citation type="submission" date="2011-12" db="EMBL/GenBank/DDBJ databases">
        <title>The Genome Sequence of Prevotella maculosa OT 289.</title>
        <authorList>
            <consortium name="The Broad Institute Genome Sequencing Platform"/>
            <person name="Earl A."/>
            <person name="Ward D."/>
            <person name="Feldgarden M."/>
            <person name="Gevers D."/>
            <person name="Izard J."/>
            <person name="Blanton J.M."/>
            <person name="Mathney J."/>
            <person name="Tanner A.C."/>
            <person name="Dewhirst F.E."/>
            <person name="Young S.K."/>
            <person name="Zeng Q."/>
            <person name="Gargeya S."/>
            <person name="Fitzgerald M."/>
            <person name="Haas B."/>
            <person name="Abouelleil A."/>
            <person name="Alvarado L."/>
            <person name="Arachchi H.M."/>
            <person name="Berlin A."/>
            <person name="Chapman S.B."/>
            <person name="Gearin G."/>
            <person name="Goldberg J."/>
            <person name="Griggs A."/>
            <person name="Gujja S."/>
            <person name="Hansen M."/>
            <person name="Heiman D."/>
            <person name="Howarth C."/>
            <person name="Larimer J."/>
            <person name="Lui A."/>
            <person name="MacDonald P.J.P."/>
            <person name="McCowen C."/>
            <person name="Montmayeur A."/>
            <person name="Murphy C."/>
            <person name="Neiman D."/>
            <person name="Pearson M."/>
            <person name="Priest M."/>
            <person name="Roberts A."/>
            <person name="Saif S."/>
            <person name="Shea T."/>
            <person name="Sisk P."/>
            <person name="Stolte C."/>
            <person name="Sykes S."/>
            <person name="Wortman J."/>
            <person name="Nusbaum C."/>
            <person name="Birren B."/>
        </authorList>
    </citation>
    <scope>NUCLEOTIDE SEQUENCE [LARGE SCALE GENOMIC DNA]</scope>
    <source>
        <strain evidence="1 2">OT 289</strain>
    </source>
</reference>
<dbReference type="STRING" id="999422.HMPREF9944_01998"/>
<dbReference type="InterPro" id="IPR019853">
    <property type="entry name" value="GldB-like"/>
</dbReference>